<accession>A0A4P9UQV7</accession>
<dbReference type="KEGG" id="mbur:EQU24_17560"/>
<dbReference type="OrthoDB" id="8687690at2"/>
<gene>
    <name evidence="1" type="ORF">EQU24_17560</name>
</gene>
<proteinExistence type="predicted"/>
<dbReference type="RefSeq" id="WP_017842318.1">
    <property type="nucleotide sequence ID" value="NZ_CP035467.1"/>
</dbReference>
<evidence type="ECO:0000313" key="2">
    <source>
        <dbReference type="Proteomes" id="UP000305881"/>
    </source>
</evidence>
<organism evidence="1 2">
    <name type="scientific">Methylotuvimicrobium buryatense</name>
    <name type="common">Methylomicrobium buryatense</name>
    <dbReference type="NCBI Taxonomy" id="95641"/>
    <lineage>
        <taxon>Bacteria</taxon>
        <taxon>Pseudomonadati</taxon>
        <taxon>Pseudomonadota</taxon>
        <taxon>Gammaproteobacteria</taxon>
        <taxon>Methylococcales</taxon>
        <taxon>Methylococcaceae</taxon>
        <taxon>Methylotuvimicrobium</taxon>
    </lineage>
</organism>
<evidence type="ECO:0000313" key="1">
    <source>
        <dbReference type="EMBL" id="QCW83844.1"/>
    </source>
</evidence>
<dbReference type="AlphaFoldDB" id="A0A4P9UQV7"/>
<protein>
    <submittedName>
        <fullName evidence="1">Uncharacterized protein</fullName>
    </submittedName>
</protein>
<name>A0A4P9UQV7_METBY</name>
<dbReference type="Proteomes" id="UP000305881">
    <property type="component" value="Chromosome"/>
</dbReference>
<keyword evidence="2" id="KW-1185">Reference proteome</keyword>
<reference evidence="2" key="1">
    <citation type="journal article" date="2019" name="J. Bacteriol.">
        <title>A Mutagenic Screen Identifies a TonB-Dependent Receptor Required for the Lanthanide Metal Switch in the Type I Methanotroph 'Methylotuvimicrobium buryatense' 5GB1C.</title>
        <authorList>
            <person name="Groom J.D."/>
            <person name="Ford S.M."/>
            <person name="Pesesky M.W."/>
            <person name="Lidstrom M.E."/>
        </authorList>
    </citation>
    <scope>NUCLEOTIDE SEQUENCE [LARGE SCALE GENOMIC DNA]</scope>
    <source>
        <strain evidence="2">5GB1C</strain>
    </source>
</reference>
<sequence>MAKSIVVKVLAMTQGDFVRHLPVLLPDGYSVDAETWLLNESGRMLTIRMNSNADRVLGKLRLPQLRVEFEFDAYSEQEVDVFMCRLSRLYHRGGG</sequence>
<dbReference type="EMBL" id="CP035467">
    <property type="protein sequence ID" value="QCW83844.1"/>
    <property type="molecule type" value="Genomic_DNA"/>
</dbReference>